<evidence type="ECO:0000313" key="1">
    <source>
        <dbReference type="EMBL" id="KAF2746339.1"/>
    </source>
</evidence>
<protein>
    <submittedName>
        <fullName evidence="1">S-adenosyl-L-methionine-dependent methyltransferase</fullName>
    </submittedName>
</protein>
<dbReference type="Proteomes" id="UP000799440">
    <property type="component" value="Unassembled WGS sequence"/>
</dbReference>
<keyword evidence="1" id="KW-0808">Transferase</keyword>
<keyword evidence="1" id="KW-0489">Methyltransferase</keyword>
<dbReference type="AlphaFoldDB" id="A0A6A6V9G0"/>
<dbReference type="InterPro" id="IPR029063">
    <property type="entry name" value="SAM-dependent_MTases_sf"/>
</dbReference>
<sequence length="293" mass="34218">MTPVHEDLRRVHLHDRDFQKLSIDNRIYCVPVDEREETRLEAQHDIFFQFFGERLFLPRLDDPRKILECGYGTGDWAVAVAEDHEDCEVTAVDIYPLQIDRPENLALVEYNLNDRLNDPDVFQRKAYDLIHSRFVGPGIRASRWPSYIQDMKALLKPNGWIQIMEYYPNIQSWNGRLTPQSALTNWYGMYVSAMERARRNPRVGQRLHEYMTEARLRDIHVEMVHFPIGGWDPDPNKASIGRKNVPVVSELLESYAIWPLTEVLSQSVAEARGVIERAQAELRDESLKLYIPV</sequence>
<dbReference type="OrthoDB" id="506498at2759"/>
<dbReference type="Pfam" id="PF13489">
    <property type="entry name" value="Methyltransf_23"/>
    <property type="match status" value="1"/>
</dbReference>
<dbReference type="EMBL" id="MU006578">
    <property type="protein sequence ID" value="KAF2746339.1"/>
    <property type="molecule type" value="Genomic_DNA"/>
</dbReference>
<dbReference type="Gene3D" id="3.40.50.150">
    <property type="entry name" value="Vaccinia Virus protein VP39"/>
    <property type="match status" value="1"/>
</dbReference>
<dbReference type="GO" id="GO:0032259">
    <property type="term" value="P:methylation"/>
    <property type="evidence" value="ECO:0007669"/>
    <property type="project" value="UniProtKB-KW"/>
</dbReference>
<dbReference type="GO" id="GO:0008168">
    <property type="term" value="F:methyltransferase activity"/>
    <property type="evidence" value="ECO:0007669"/>
    <property type="project" value="UniProtKB-KW"/>
</dbReference>
<keyword evidence="2" id="KW-1185">Reference proteome</keyword>
<accession>A0A6A6V9G0</accession>
<dbReference type="SUPFAM" id="SSF53335">
    <property type="entry name" value="S-adenosyl-L-methionine-dependent methyltransferases"/>
    <property type="match status" value="1"/>
</dbReference>
<name>A0A6A6V9G0_9PLEO</name>
<dbReference type="PANTHER" id="PTHR43591">
    <property type="entry name" value="METHYLTRANSFERASE"/>
    <property type="match status" value="1"/>
</dbReference>
<dbReference type="PANTHER" id="PTHR43591:SF24">
    <property type="entry name" value="2-METHOXY-6-POLYPRENYL-1,4-BENZOQUINOL METHYLASE, MITOCHONDRIAL"/>
    <property type="match status" value="1"/>
</dbReference>
<dbReference type="CDD" id="cd02440">
    <property type="entry name" value="AdoMet_MTases"/>
    <property type="match status" value="1"/>
</dbReference>
<reference evidence="1" key="1">
    <citation type="journal article" date="2020" name="Stud. Mycol.">
        <title>101 Dothideomycetes genomes: a test case for predicting lifestyles and emergence of pathogens.</title>
        <authorList>
            <person name="Haridas S."/>
            <person name="Albert R."/>
            <person name="Binder M."/>
            <person name="Bloem J."/>
            <person name="Labutti K."/>
            <person name="Salamov A."/>
            <person name="Andreopoulos B."/>
            <person name="Baker S."/>
            <person name="Barry K."/>
            <person name="Bills G."/>
            <person name="Bluhm B."/>
            <person name="Cannon C."/>
            <person name="Castanera R."/>
            <person name="Culley D."/>
            <person name="Daum C."/>
            <person name="Ezra D."/>
            <person name="Gonzalez J."/>
            <person name="Henrissat B."/>
            <person name="Kuo A."/>
            <person name="Liang C."/>
            <person name="Lipzen A."/>
            <person name="Lutzoni F."/>
            <person name="Magnuson J."/>
            <person name="Mondo S."/>
            <person name="Nolan M."/>
            <person name="Ohm R."/>
            <person name="Pangilinan J."/>
            <person name="Park H.-J."/>
            <person name="Ramirez L."/>
            <person name="Alfaro M."/>
            <person name="Sun H."/>
            <person name="Tritt A."/>
            <person name="Yoshinaga Y."/>
            <person name="Zwiers L.-H."/>
            <person name="Turgeon B."/>
            <person name="Goodwin S."/>
            <person name="Spatafora J."/>
            <person name="Crous P."/>
            <person name="Grigoriev I."/>
        </authorList>
    </citation>
    <scope>NUCLEOTIDE SEQUENCE</scope>
    <source>
        <strain evidence="1">CBS 119925</strain>
    </source>
</reference>
<organism evidence="1 2">
    <name type="scientific">Sporormia fimetaria CBS 119925</name>
    <dbReference type="NCBI Taxonomy" id="1340428"/>
    <lineage>
        <taxon>Eukaryota</taxon>
        <taxon>Fungi</taxon>
        <taxon>Dikarya</taxon>
        <taxon>Ascomycota</taxon>
        <taxon>Pezizomycotina</taxon>
        <taxon>Dothideomycetes</taxon>
        <taxon>Pleosporomycetidae</taxon>
        <taxon>Pleosporales</taxon>
        <taxon>Sporormiaceae</taxon>
        <taxon>Sporormia</taxon>
    </lineage>
</organism>
<proteinExistence type="predicted"/>
<evidence type="ECO:0000313" key="2">
    <source>
        <dbReference type="Proteomes" id="UP000799440"/>
    </source>
</evidence>
<gene>
    <name evidence="1" type="ORF">M011DRAFT_459473</name>
</gene>